<feature type="compositionally biased region" description="Low complexity" evidence="1">
    <location>
        <begin position="7"/>
        <end position="29"/>
    </location>
</feature>
<proteinExistence type="predicted"/>
<sequence>MQNQSRPGPQSTGSSMPGTGSTGTSGSRSPQDELRHDAERVAGEVKQAAGSVKDEMVAAASDMRDQAAAMAEPLQQKARSLAEEQKEAGAQRVRGVARAISSAADELDDEMPQTAEWIRRGASRLETISTSVRDRSVEDLARDTERFARNNTAAFFGLSLVAGFALARFLKSGAASAADHGETTASGTGAPRYRTPSPPLQPQPGAPTGTAARSPVAAGAGATSGPRTGAGGRTDPTAFPHNEF</sequence>
<protein>
    <recommendedName>
        <fullName evidence="4">DUF3618 domain-containing protein</fullName>
    </recommendedName>
</protein>
<accession>A0ABT5JCA6</accession>
<feature type="region of interest" description="Disordered" evidence="1">
    <location>
        <begin position="175"/>
        <end position="244"/>
    </location>
</feature>
<reference evidence="2" key="2">
    <citation type="submission" date="2023-02" db="EMBL/GenBank/DDBJ databases">
        <authorList>
            <person name="Rayyan A."/>
            <person name="Meyer T."/>
            <person name="Kyndt J.A."/>
        </authorList>
    </citation>
    <scope>NUCLEOTIDE SEQUENCE</scope>
    <source>
        <strain evidence="2">DSM 9987</strain>
    </source>
</reference>
<organism evidence="2 3">
    <name type="scientific">Rhodoplanes tepidamans</name>
    <name type="common">Rhodoplanes cryptolactis</name>
    <dbReference type="NCBI Taxonomy" id="200616"/>
    <lineage>
        <taxon>Bacteria</taxon>
        <taxon>Pseudomonadati</taxon>
        <taxon>Pseudomonadota</taxon>
        <taxon>Alphaproteobacteria</taxon>
        <taxon>Hyphomicrobiales</taxon>
        <taxon>Nitrobacteraceae</taxon>
        <taxon>Rhodoplanes</taxon>
    </lineage>
</organism>
<evidence type="ECO:0008006" key="4">
    <source>
        <dbReference type="Google" id="ProtNLM"/>
    </source>
</evidence>
<dbReference type="Proteomes" id="UP001165652">
    <property type="component" value="Unassembled WGS sequence"/>
</dbReference>
<feature type="compositionally biased region" description="Pro residues" evidence="1">
    <location>
        <begin position="196"/>
        <end position="205"/>
    </location>
</feature>
<evidence type="ECO:0000313" key="2">
    <source>
        <dbReference type="EMBL" id="MDC7786680.1"/>
    </source>
</evidence>
<dbReference type="SUPFAM" id="SSF58113">
    <property type="entry name" value="Apolipoprotein A-I"/>
    <property type="match status" value="1"/>
</dbReference>
<evidence type="ECO:0000256" key="1">
    <source>
        <dbReference type="SAM" id="MobiDB-lite"/>
    </source>
</evidence>
<feature type="region of interest" description="Disordered" evidence="1">
    <location>
        <begin position="1"/>
        <end position="93"/>
    </location>
</feature>
<comment type="caution">
    <text evidence="2">The sequence shown here is derived from an EMBL/GenBank/DDBJ whole genome shotgun (WGS) entry which is preliminary data.</text>
</comment>
<dbReference type="RefSeq" id="WP_272777526.1">
    <property type="nucleotide sequence ID" value="NZ_JAQQLI010000018.1"/>
</dbReference>
<gene>
    <name evidence="2" type="ORF">PQJ73_13380</name>
</gene>
<feature type="compositionally biased region" description="Low complexity" evidence="1">
    <location>
        <begin position="206"/>
        <end position="221"/>
    </location>
</feature>
<reference evidence="2" key="1">
    <citation type="journal article" date="2023" name="Microbiol Resour">
        <title>Genome Sequences of Rhodoplanes serenus and Two Thermotolerant Strains, Rhodoplanes tepidamans and 'Rhodoplanes cryptolactis,' Further Refine the Genus.</title>
        <authorList>
            <person name="Rayyan A.A."/>
            <person name="Kyndt J.A."/>
        </authorList>
    </citation>
    <scope>NUCLEOTIDE SEQUENCE</scope>
    <source>
        <strain evidence="2">DSM 9987</strain>
    </source>
</reference>
<evidence type="ECO:0000313" key="3">
    <source>
        <dbReference type="Proteomes" id="UP001165652"/>
    </source>
</evidence>
<feature type="compositionally biased region" description="Basic and acidic residues" evidence="1">
    <location>
        <begin position="30"/>
        <end position="43"/>
    </location>
</feature>
<keyword evidence="3" id="KW-1185">Reference proteome</keyword>
<name>A0ABT5JCA6_RHOTP</name>
<feature type="compositionally biased region" description="Basic and acidic residues" evidence="1">
    <location>
        <begin position="80"/>
        <end position="89"/>
    </location>
</feature>
<dbReference type="EMBL" id="JAQQLI010000018">
    <property type="protein sequence ID" value="MDC7786680.1"/>
    <property type="molecule type" value="Genomic_DNA"/>
</dbReference>
<feature type="compositionally biased region" description="Low complexity" evidence="1">
    <location>
        <begin position="58"/>
        <end position="71"/>
    </location>
</feature>
<dbReference type="Gene3D" id="1.20.5.1230">
    <property type="entry name" value="Apolipoprotein A-I"/>
    <property type="match status" value="1"/>
</dbReference>